<dbReference type="SMART" id="SM00829">
    <property type="entry name" value="PKS_ER"/>
    <property type="match status" value="1"/>
</dbReference>
<reference evidence="3" key="1">
    <citation type="journal article" date="2017" name="Genome Biol.">
        <title>Comparative genomics reveals high biological diversity and specific adaptations in the industrially and medically important fungal genus Aspergillus.</title>
        <authorList>
            <person name="de Vries R.P."/>
            <person name="Riley R."/>
            <person name="Wiebenga A."/>
            <person name="Aguilar-Osorio G."/>
            <person name="Amillis S."/>
            <person name="Uchima C.A."/>
            <person name="Anderluh G."/>
            <person name="Asadollahi M."/>
            <person name="Askin M."/>
            <person name="Barry K."/>
            <person name="Battaglia E."/>
            <person name="Bayram O."/>
            <person name="Benocci T."/>
            <person name="Braus-Stromeyer S.A."/>
            <person name="Caldana C."/>
            <person name="Canovas D."/>
            <person name="Cerqueira G.C."/>
            <person name="Chen F."/>
            <person name="Chen W."/>
            <person name="Choi C."/>
            <person name="Clum A."/>
            <person name="Dos Santos R.A."/>
            <person name="Damasio A.R."/>
            <person name="Diallinas G."/>
            <person name="Emri T."/>
            <person name="Fekete E."/>
            <person name="Flipphi M."/>
            <person name="Freyberg S."/>
            <person name="Gallo A."/>
            <person name="Gournas C."/>
            <person name="Habgood R."/>
            <person name="Hainaut M."/>
            <person name="Harispe M.L."/>
            <person name="Henrissat B."/>
            <person name="Hilden K.S."/>
            <person name="Hope R."/>
            <person name="Hossain A."/>
            <person name="Karabika E."/>
            <person name="Karaffa L."/>
            <person name="Karanyi Z."/>
            <person name="Krasevec N."/>
            <person name="Kuo A."/>
            <person name="Kusch H."/>
            <person name="LaButti K."/>
            <person name="Lagendijk E.L."/>
            <person name="Lapidus A."/>
            <person name="Levasseur A."/>
            <person name="Lindquist E."/>
            <person name="Lipzen A."/>
            <person name="Logrieco A.F."/>
            <person name="MacCabe A."/>
            <person name="Maekelae M.R."/>
            <person name="Malavazi I."/>
            <person name="Melin P."/>
            <person name="Meyer V."/>
            <person name="Mielnichuk N."/>
            <person name="Miskei M."/>
            <person name="Molnar A.P."/>
            <person name="Mule G."/>
            <person name="Ngan C.Y."/>
            <person name="Orejas M."/>
            <person name="Orosz E."/>
            <person name="Ouedraogo J.P."/>
            <person name="Overkamp K.M."/>
            <person name="Park H.-S."/>
            <person name="Perrone G."/>
            <person name="Piumi F."/>
            <person name="Punt P.J."/>
            <person name="Ram A.F."/>
            <person name="Ramon A."/>
            <person name="Rauscher S."/>
            <person name="Record E."/>
            <person name="Riano-Pachon D.M."/>
            <person name="Robert V."/>
            <person name="Roehrig J."/>
            <person name="Ruller R."/>
            <person name="Salamov A."/>
            <person name="Salih N.S."/>
            <person name="Samson R.A."/>
            <person name="Sandor E."/>
            <person name="Sanguinetti M."/>
            <person name="Schuetze T."/>
            <person name="Sepcic K."/>
            <person name="Shelest E."/>
            <person name="Sherlock G."/>
            <person name="Sophianopoulou V."/>
            <person name="Squina F.M."/>
            <person name="Sun H."/>
            <person name="Susca A."/>
            <person name="Todd R.B."/>
            <person name="Tsang A."/>
            <person name="Unkles S.E."/>
            <person name="van de Wiele N."/>
            <person name="van Rossen-Uffink D."/>
            <person name="Oliveira J.V."/>
            <person name="Vesth T.C."/>
            <person name="Visser J."/>
            <person name="Yu J.-H."/>
            <person name="Zhou M."/>
            <person name="Andersen M.R."/>
            <person name="Archer D.B."/>
            <person name="Baker S.E."/>
            <person name="Benoit I."/>
            <person name="Brakhage A.A."/>
            <person name="Braus G.H."/>
            <person name="Fischer R."/>
            <person name="Frisvad J.C."/>
            <person name="Goldman G.H."/>
            <person name="Houbraken J."/>
            <person name="Oakley B."/>
            <person name="Pocsi I."/>
            <person name="Scazzocchio C."/>
            <person name="Seiboth B."/>
            <person name="vanKuyk P.A."/>
            <person name="Wortman J."/>
            <person name="Dyer P.S."/>
            <person name="Grigoriev I.V."/>
        </authorList>
    </citation>
    <scope>NUCLEOTIDE SEQUENCE [LARGE SCALE GENOMIC DNA]</scope>
    <source>
        <strain evidence="3">CBS 506.65</strain>
    </source>
</reference>
<dbReference type="EMBL" id="KV878336">
    <property type="protein sequence ID" value="OJJ51829.1"/>
    <property type="molecule type" value="Genomic_DNA"/>
</dbReference>
<dbReference type="Gene3D" id="3.40.50.720">
    <property type="entry name" value="NAD(P)-binding Rossmann-like Domain"/>
    <property type="match status" value="1"/>
</dbReference>
<dbReference type="SUPFAM" id="SSF50129">
    <property type="entry name" value="GroES-like"/>
    <property type="match status" value="1"/>
</dbReference>
<dbReference type="AlphaFoldDB" id="A0A1L9SXF4"/>
<proteinExistence type="predicted"/>
<dbReference type="Pfam" id="PF08240">
    <property type="entry name" value="ADH_N"/>
    <property type="match status" value="1"/>
</dbReference>
<dbReference type="InterPro" id="IPR036291">
    <property type="entry name" value="NAD(P)-bd_dom_sf"/>
</dbReference>
<dbReference type="STRING" id="1073090.A0A1L9SXF4"/>
<evidence type="ECO:0000259" key="1">
    <source>
        <dbReference type="SMART" id="SM00829"/>
    </source>
</evidence>
<evidence type="ECO:0000313" key="2">
    <source>
        <dbReference type="EMBL" id="OJJ51829.1"/>
    </source>
</evidence>
<dbReference type="GeneID" id="34615050"/>
<organism evidence="2 3">
    <name type="scientific">Penicilliopsis zonata CBS 506.65</name>
    <dbReference type="NCBI Taxonomy" id="1073090"/>
    <lineage>
        <taxon>Eukaryota</taxon>
        <taxon>Fungi</taxon>
        <taxon>Dikarya</taxon>
        <taxon>Ascomycota</taxon>
        <taxon>Pezizomycotina</taxon>
        <taxon>Eurotiomycetes</taxon>
        <taxon>Eurotiomycetidae</taxon>
        <taxon>Eurotiales</taxon>
        <taxon>Aspergillaceae</taxon>
        <taxon>Penicilliopsis</taxon>
    </lineage>
</organism>
<dbReference type="CDD" id="cd08276">
    <property type="entry name" value="MDR7"/>
    <property type="match status" value="1"/>
</dbReference>
<dbReference type="InterPro" id="IPR011032">
    <property type="entry name" value="GroES-like_sf"/>
</dbReference>
<keyword evidence="3" id="KW-1185">Reference proteome</keyword>
<dbReference type="Proteomes" id="UP000184188">
    <property type="component" value="Unassembled WGS sequence"/>
</dbReference>
<dbReference type="Pfam" id="PF00107">
    <property type="entry name" value="ADH_zinc_N"/>
    <property type="match status" value="1"/>
</dbReference>
<name>A0A1L9SXF4_9EURO</name>
<dbReference type="VEuPathDB" id="FungiDB:ASPZODRAFT_56112"/>
<dbReference type="InterPro" id="IPR052711">
    <property type="entry name" value="Zinc_ADH-like"/>
</dbReference>
<sequence>MSTAAWVLTGQNGIDSLEFVADFPIPAVKEDEVLVKICAASLNYRELLVSKGGPGLALGKDRIVPGSDGAGIVQAVGSKVTGFSVGDRVCTHLTYKLPAEQQPRFLDISAGIGNGQDGTLRESGVFHQSSLVQMPANLTFLEAATLSCSGLTAWNALFGLPGRGAAPGTTVLVQGTGGVSIAALQLAAAAGATVIATTSTAAKAARLQALGAAHVLNYRETADWGAQAKALTPGARGVDIVVDMGGMSTLGQSIKAVCTDGLIVTTGILGPVPEGEAPPSLLDPLFNSFIARGFFLGSRAQFDEMNRFIEQHDIKPILDEKIFDIASVKDAYLYLKDWKHFSKIGIKFSD</sequence>
<dbReference type="SUPFAM" id="SSF51735">
    <property type="entry name" value="NAD(P)-binding Rossmann-fold domains"/>
    <property type="match status" value="1"/>
</dbReference>
<gene>
    <name evidence="2" type="ORF">ASPZODRAFT_56112</name>
</gene>
<protein>
    <recommendedName>
        <fullName evidence="1">Enoyl reductase (ER) domain-containing protein</fullName>
    </recommendedName>
</protein>
<accession>A0A1L9SXF4</accession>
<dbReference type="PANTHER" id="PTHR45033">
    <property type="match status" value="1"/>
</dbReference>
<evidence type="ECO:0000313" key="3">
    <source>
        <dbReference type="Proteomes" id="UP000184188"/>
    </source>
</evidence>
<dbReference type="InterPro" id="IPR013154">
    <property type="entry name" value="ADH-like_N"/>
</dbReference>
<feature type="domain" description="Enoyl reductase (ER)" evidence="1">
    <location>
        <begin position="13"/>
        <end position="346"/>
    </location>
</feature>
<dbReference type="InterPro" id="IPR013149">
    <property type="entry name" value="ADH-like_C"/>
</dbReference>
<dbReference type="Gene3D" id="3.90.180.10">
    <property type="entry name" value="Medium-chain alcohol dehydrogenases, catalytic domain"/>
    <property type="match status" value="1"/>
</dbReference>
<dbReference type="RefSeq" id="XP_022586339.1">
    <property type="nucleotide sequence ID" value="XM_022728586.1"/>
</dbReference>
<dbReference type="OrthoDB" id="9930022at2759"/>
<dbReference type="PANTHER" id="PTHR45033:SF2">
    <property type="entry name" value="ZINC-TYPE ALCOHOL DEHYDROGENASE-LIKE PROTEIN C1773.06C"/>
    <property type="match status" value="1"/>
</dbReference>
<dbReference type="InterPro" id="IPR020843">
    <property type="entry name" value="ER"/>
</dbReference>
<dbReference type="GO" id="GO:0016491">
    <property type="term" value="F:oxidoreductase activity"/>
    <property type="evidence" value="ECO:0007669"/>
    <property type="project" value="InterPro"/>
</dbReference>